<feature type="domain" description="DUF7356" evidence="4">
    <location>
        <begin position="123"/>
        <end position="223"/>
    </location>
</feature>
<name>A0ABD1URW0_9LAMI</name>
<feature type="region of interest" description="Disordered" evidence="1">
    <location>
        <begin position="297"/>
        <end position="342"/>
    </location>
</feature>
<evidence type="ECO:0000256" key="3">
    <source>
        <dbReference type="SAM" id="SignalP"/>
    </source>
</evidence>
<feature type="region of interest" description="Disordered" evidence="1">
    <location>
        <begin position="80"/>
        <end position="132"/>
    </location>
</feature>
<keyword evidence="2" id="KW-0812">Transmembrane</keyword>
<feature type="compositionally biased region" description="Polar residues" evidence="1">
    <location>
        <begin position="315"/>
        <end position="329"/>
    </location>
</feature>
<feature type="transmembrane region" description="Helical" evidence="2">
    <location>
        <begin position="245"/>
        <end position="267"/>
    </location>
</feature>
<dbReference type="AlphaFoldDB" id="A0ABD1URW0"/>
<feature type="chain" id="PRO_5044834579" description="DUF7356 domain-containing protein" evidence="3">
    <location>
        <begin position="25"/>
        <end position="342"/>
    </location>
</feature>
<evidence type="ECO:0000256" key="2">
    <source>
        <dbReference type="SAM" id="Phobius"/>
    </source>
</evidence>
<dbReference type="PANTHER" id="PTHR34200:SF8">
    <property type="entry name" value="TRANSMEMBRANE PROTEIN"/>
    <property type="match status" value="1"/>
</dbReference>
<keyword evidence="6" id="KW-1185">Reference proteome</keyword>
<keyword evidence="3" id="KW-0732">Signal</keyword>
<dbReference type="PANTHER" id="PTHR34200">
    <property type="entry name" value="DENTIN SIALOPHOSPHOPROTEIN-LIKE ISOFORM X1"/>
    <property type="match status" value="1"/>
</dbReference>
<feature type="compositionally biased region" description="Acidic residues" evidence="1">
    <location>
        <begin position="299"/>
        <end position="312"/>
    </location>
</feature>
<evidence type="ECO:0000313" key="5">
    <source>
        <dbReference type="EMBL" id="KAL2527803.1"/>
    </source>
</evidence>
<sequence>MKIEYTTLMLTIVLTSVVFHCAIAESEVNGPPKADLDMKLSVNSKVSDGDGVDKKVDMVKKGVDVNLDMVKKGVGVNLNKEDSTKQLEPKKANDDDLRNGQKDNKGLDSKSKAGSKVVRLPPPREKCDSSSYSCTDDDKSLIACLRVPGDDSPDLSLLIQNEGKGPVEVTISAPDSVQLEKKKIQIPEKEYSEVRVSIKSAGSSDFIILTAGHGNCSLDFRDQIGRKNVDSTSEFSYINHFKRTLSIGFVLLAALAVLSVWTCTKFLRRHFARNPKLQKLEMELPVSHGRKLESVSNDGWDDSWGDSWDDEEASKTPSLPVTPNLSSKGIASRRFSKESWKD</sequence>
<dbReference type="InterPro" id="IPR055780">
    <property type="entry name" value="DUF7356"/>
</dbReference>
<evidence type="ECO:0000259" key="4">
    <source>
        <dbReference type="Pfam" id="PF24053"/>
    </source>
</evidence>
<evidence type="ECO:0000313" key="6">
    <source>
        <dbReference type="Proteomes" id="UP001604336"/>
    </source>
</evidence>
<evidence type="ECO:0000256" key="1">
    <source>
        <dbReference type="SAM" id="MobiDB-lite"/>
    </source>
</evidence>
<gene>
    <name evidence="5" type="ORF">Adt_12857</name>
</gene>
<organism evidence="5 6">
    <name type="scientific">Abeliophyllum distichum</name>
    <dbReference type="NCBI Taxonomy" id="126358"/>
    <lineage>
        <taxon>Eukaryota</taxon>
        <taxon>Viridiplantae</taxon>
        <taxon>Streptophyta</taxon>
        <taxon>Embryophyta</taxon>
        <taxon>Tracheophyta</taxon>
        <taxon>Spermatophyta</taxon>
        <taxon>Magnoliopsida</taxon>
        <taxon>eudicotyledons</taxon>
        <taxon>Gunneridae</taxon>
        <taxon>Pentapetalae</taxon>
        <taxon>asterids</taxon>
        <taxon>lamiids</taxon>
        <taxon>Lamiales</taxon>
        <taxon>Oleaceae</taxon>
        <taxon>Forsythieae</taxon>
        <taxon>Abeliophyllum</taxon>
    </lineage>
</organism>
<proteinExistence type="predicted"/>
<dbReference type="Pfam" id="PF24053">
    <property type="entry name" value="DUF7356"/>
    <property type="match status" value="1"/>
</dbReference>
<dbReference type="EMBL" id="JBFOLK010000003">
    <property type="protein sequence ID" value="KAL2527803.1"/>
    <property type="molecule type" value="Genomic_DNA"/>
</dbReference>
<reference evidence="6" key="1">
    <citation type="submission" date="2024-07" db="EMBL/GenBank/DDBJ databases">
        <title>Two chromosome-level genome assemblies of Korean endemic species Abeliophyllum distichum and Forsythia ovata (Oleaceae).</title>
        <authorList>
            <person name="Jang H."/>
        </authorList>
    </citation>
    <scope>NUCLEOTIDE SEQUENCE [LARGE SCALE GENOMIC DNA]</scope>
</reference>
<keyword evidence="2" id="KW-1133">Transmembrane helix</keyword>
<dbReference type="Proteomes" id="UP001604336">
    <property type="component" value="Unassembled WGS sequence"/>
</dbReference>
<protein>
    <recommendedName>
        <fullName evidence="4">DUF7356 domain-containing protein</fullName>
    </recommendedName>
</protein>
<feature type="signal peptide" evidence="3">
    <location>
        <begin position="1"/>
        <end position="24"/>
    </location>
</feature>
<keyword evidence="2" id="KW-0472">Membrane</keyword>
<accession>A0ABD1URW0</accession>
<feature type="compositionally biased region" description="Basic and acidic residues" evidence="1">
    <location>
        <begin position="80"/>
        <end position="111"/>
    </location>
</feature>
<comment type="caution">
    <text evidence="5">The sequence shown here is derived from an EMBL/GenBank/DDBJ whole genome shotgun (WGS) entry which is preliminary data.</text>
</comment>